<dbReference type="Proteomes" id="UP000006868">
    <property type="component" value="Plasmid pSC2"/>
</dbReference>
<evidence type="ECO:0000313" key="1">
    <source>
        <dbReference type="EMBL" id="ADO60001.1"/>
    </source>
</evidence>
<dbReference type="OrthoDB" id="2910884at2"/>
<dbReference type="PATRIC" id="fig|886882.15.peg.5975"/>
<reference evidence="1 2" key="1">
    <citation type="journal article" date="2011" name="J. Bacteriol.">
        <title>Complete genome sequence of Paenibacillus polymyxa SC2, a strain of plant growth-promoting Rhizobacterium with broad-spectrum antimicrobial activity.</title>
        <authorList>
            <person name="Ma M."/>
            <person name="Wang C."/>
            <person name="Ding Y."/>
            <person name="Li L."/>
            <person name="Shen D."/>
            <person name="Jiang X."/>
            <person name="Guan D."/>
            <person name="Cao F."/>
            <person name="Chen H."/>
            <person name="Feng R."/>
            <person name="Wang X."/>
            <person name="Ge Y."/>
            <person name="Yao L."/>
            <person name="Bing X."/>
            <person name="Yang X."/>
            <person name="Li J."/>
            <person name="Du B."/>
        </authorList>
    </citation>
    <scope>NUCLEOTIDE SEQUENCE [LARGE SCALE GENOMIC DNA]</scope>
    <source>
        <strain evidence="1 2">SC2</strain>
        <plasmid evidence="2">pSC2</plasmid>
    </source>
</reference>
<accession>E3EJY2</accession>
<evidence type="ECO:0000313" key="2">
    <source>
        <dbReference type="Proteomes" id="UP000006868"/>
    </source>
</evidence>
<protein>
    <submittedName>
        <fullName evidence="1">Uncharacterized protein</fullName>
    </submittedName>
</protein>
<dbReference type="EMBL" id="CP002214">
    <property type="protein sequence ID" value="ADO60001.1"/>
    <property type="molecule type" value="Genomic_DNA"/>
</dbReference>
<geneLocation type="plasmid" evidence="1 2">
    <name>pSC2</name>
</geneLocation>
<sequence length="147" mass="17297">MKTQKTDWTVIKEAEEQGMMVAMTYLVERNRTALNEELSRYFKEKLPSYKSLFEDEEGEEVLISLNEYLEESMSGMHELDFPLHSGEDVYLIPINEHIQLKILIADQYHGDGEYSKYVCMDFFLIDEQATKEDVDVLIEVIQKYFCS</sequence>
<dbReference type="RefSeq" id="WP_013386415.1">
    <property type="nucleotide sequence ID" value="NC_014628.2"/>
</dbReference>
<dbReference type="KEGG" id="ppm:PPSC2_28175"/>
<organism evidence="1 2">
    <name type="scientific">Paenibacillus polymyxa (strain SC2)</name>
    <name type="common">Bacillus polymyxa</name>
    <dbReference type="NCBI Taxonomy" id="886882"/>
    <lineage>
        <taxon>Bacteria</taxon>
        <taxon>Bacillati</taxon>
        <taxon>Bacillota</taxon>
        <taxon>Bacilli</taxon>
        <taxon>Bacillales</taxon>
        <taxon>Paenibacillaceae</taxon>
        <taxon>Paenibacillus</taxon>
    </lineage>
</organism>
<gene>
    <name evidence="1" type="ORF">PPSC2_28175</name>
</gene>
<proteinExistence type="predicted"/>
<keyword evidence="1" id="KW-0614">Plasmid</keyword>
<dbReference type="AlphaFoldDB" id="E3EJY2"/>
<name>E3EJY2_PAEPS</name>
<dbReference type="HOGENOM" id="CLU_1665845_0_0_9"/>